<dbReference type="OrthoDB" id="10261433at2759"/>
<dbReference type="InterPro" id="IPR015422">
    <property type="entry name" value="PyrdxlP-dep_Trfase_small"/>
</dbReference>
<protein>
    <recommendedName>
        <fullName evidence="4 9">Ornithine aminotransferase</fullName>
        <ecNumber evidence="4 9">2.6.1.13</ecNumber>
    </recommendedName>
</protein>
<dbReference type="NCBIfam" id="TIGR01885">
    <property type="entry name" value="Orn_aminotrans"/>
    <property type="match status" value="1"/>
</dbReference>
<dbReference type="Pfam" id="PF00202">
    <property type="entry name" value="Aminotran_3"/>
    <property type="match status" value="1"/>
</dbReference>
<dbReference type="AlphaFoldDB" id="W4K4P4"/>
<dbReference type="PROSITE" id="PS00600">
    <property type="entry name" value="AA_TRANSFER_CLASS_3"/>
    <property type="match status" value="1"/>
</dbReference>
<dbReference type="InParanoid" id="W4K4P4"/>
<dbReference type="GO" id="GO:0030170">
    <property type="term" value="F:pyridoxal phosphate binding"/>
    <property type="evidence" value="ECO:0007669"/>
    <property type="project" value="InterPro"/>
</dbReference>
<dbReference type="GeneID" id="20677761"/>
<dbReference type="FunCoup" id="W4K4P4">
    <property type="interactions" value="350"/>
</dbReference>
<dbReference type="GO" id="GO:0019544">
    <property type="term" value="P:L-arginine catabolic process to L-glutamate"/>
    <property type="evidence" value="ECO:0007669"/>
    <property type="project" value="TreeGrafter"/>
</dbReference>
<comment type="similarity">
    <text evidence="3 8">Belongs to the class-III pyridoxal-phosphate-dependent aminotransferase family.</text>
</comment>
<dbReference type="InterPro" id="IPR050103">
    <property type="entry name" value="Class-III_PLP-dep_AT"/>
</dbReference>
<evidence type="ECO:0000256" key="4">
    <source>
        <dbReference type="ARBA" id="ARBA00012924"/>
    </source>
</evidence>
<dbReference type="STRING" id="747525.W4K4P4"/>
<evidence type="ECO:0000256" key="3">
    <source>
        <dbReference type="ARBA" id="ARBA00008954"/>
    </source>
</evidence>
<dbReference type="InterPro" id="IPR015421">
    <property type="entry name" value="PyrdxlP-dep_Trfase_major"/>
</dbReference>
<evidence type="ECO:0000256" key="2">
    <source>
        <dbReference type="ARBA" id="ARBA00004998"/>
    </source>
</evidence>
<name>W4K4P4_HETIT</name>
<comment type="pathway">
    <text evidence="2 9">Amino-acid biosynthesis; L-proline biosynthesis; L-glutamate 5-semialdehyde from L-ornithine: step 1/1.</text>
</comment>
<dbReference type="SUPFAM" id="SSF53383">
    <property type="entry name" value="PLP-dependent transferases"/>
    <property type="match status" value="1"/>
</dbReference>
<dbReference type="Gene3D" id="3.40.640.10">
    <property type="entry name" value="Type I PLP-dependent aspartate aminotransferase-like (Major domain)"/>
    <property type="match status" value="1"/>
</dbReference>
<evidence type="ECO:0000256" key="8">
    <source>
        <dbReference type="RuleBase" id="RU003560"/>
    </source>
</evidence>
<dbReference type="PANTHER" id="PTHR11986:SF18">
    <property type="entry name" value="ORNITHINE AMINOTRANSFERASE, MITOCHONDRIAL"/>
    <property type="match status" value="1"/>
</dbReference>
<comment type="catalytic activity">
    <reaction evidence="9">
        <text>a 2-oxocarboxylate + L-ornithine = L-glutamate 5-semialdehyde + an L-alpha-amino acid</text>
        <dbReference type="Rhea" id="RHEA:13877"/>
        <dbReference type="ChEBI" id="CHEBI:35179"/>
        <dbReference type="ChEBI" id="CHEBI:46911"/>
        <dbReference type="ChEBI" id="CHEBI:58066"/>
        <dbReference type="ChEBI" id="CHEBI:59869"/>
        <dbReference type="EC" id="2.6.1.13"/>
    </reaction>
</comment>
<dbReference type="CDD" id="cd00610">
    <property type="entry name" value="OAT_like"/>
    <property type="match status" value="1"/>
</dbReference>
<evidence type="ECO:0000256" key="9">
    <source>
        <dbReference type="RuleBase" id="RU365036"/>
    </source>
</evidence>
<evidence type="ECO:0000256" key="1">
    <source>
        <dbReference type="ARBA" id="ARBA00001933"/>
    </source>
</evidence>
<proteinExistence type="inferred from homology"/>
<dbReference type="GO" id="GO:0010121">
    <property type="term" value="P:L-arginine catabolic process to proline via ornithine"/>
    <property type="evidence" value="ECO:0007669"/>
    <property type="project" value="TreeGrafter"/>
</dbReference>
<keyword evidence="6 9" id="KW-0808">Transferase</keyword>
<dbReference type="PANTHER" id="PTHR11986">
    <property type="entry name" value="AMINOTRANSFERASE CLASS III"/>
    <property type="match status" value="1"/>
</dbReference>
<dbReference type="InterPro" id="IPR049704">
    <property type="entry name" value="Aminotrans_3_PPA_site"/>
</dbReference>
<dbReference type="HOGENOM" id="CLU_016922_10_3_1"/>
<accession>W4K4P4</accession>
<evidence type="ECO:0000256" key="7">
    <source>
        <dbReference type="ARBA" id="ARBA00022898"/>
    </source>
</evidence>
<comment type="cofactor">
    <cofactor evidence="1 9">
        <name>pyridoxal 5'-phosphate</name>
        <dbReference type="ChEBI" id="CHEBI:597326"/>
    </cofactor>
</comment>
<sequence>MAPSAFADNGAQGAPANPNGKASGKSGSGGSVHLSSADVIQLEHQFGAHNYHPLPVVFDRALGAKVWDPEGNEYIDMLSAYSAVNQGHCHPRIVATLVEQAQKLTLSSRAFYNSVFGRFAQKVTTLFGYDMVLPMNTGAEAVETAVKLSRKWGYEKKGIRDGKAVVLSVEGNFHGRTLGVISMSTDPESRGGFGPYLQGVGPTFQDGAQTRTIRYGVIEDLERALELYGTDVAAFLIEPIQGEAGIVVPPEGYLSKVRALCTKHNVLFICDEIQTGLCRTGKLLCCEYDNVRPDIILLGKALSGGVYPVSAVLADRDVMLCIKPGEHGSTYGGNPLGCAVAMTALDVLLEEQLAERAAALGEKFRALVRAIKSPLIKTVRGRGLLNAVVIDETQSAKGRSAWQLCLLLKSKGLLAKPTHVNIIRFAPPLVIEEADIVKAVKIIEEALSDLDKLDDIPGEVQSEKGFKDEISN</sequence>
<feature type="region of interest" description="Disordered" evidence="10">
    <location>
        <begin position="1"/>
        <end position="30"/>
    </location>
</feature>
<keyword evidence="5 9" id="KW-0032">Aminotransferase</keyword>
<reference evidence="11 12" key="1">
    <citation type="journal article" date="2012" name="New Phytol.">
        <title>Insight into trade-off between wood decay and parasitism from the genome of a fungal forest pathogen.</title>
        <authorList>
            <person name="Olson A."/>
            <person name="Aerts A."/>
            <person name="Asiegbu F."/>
            <person name="Belbahri L."/>
            <person name="Bouzid O."/>
            <person name="Broberg A."/>
            <person name="Canback B."/>
            <person name="Coutinho P.M."/>
            <person name="Cullen D."/>
            <person name="Dalman K."/>
            <person name="Deflorio G."/>
            <person name="van Diepen L.T."/>
            <person name="Dunand C."/>
            <person name="Duplessis S."/>
            <person name="Durling M."/>
            <person name="Gonthier P."/>
            <person name="Grimwood J."/>
            <person name="Fossdal C.G."/>
            <person name="Hansson D."/>
            <person name="Henrissat B."/>
            <person name="Hietala A."/>
            <person name="Himmelstrand K."/>
            <person name="Hoffmeister D."/>
            <person name="Hogberg N."/>
            <person name="James T.Y."/>
            <person name="Karlsson M."/>
            <person name="Kohler A."/>
            <person name="Kues U."/>
            <person name="Lee Y.H."/>
            <person name="Lin Y.C."/>
            <person name="Lind M."/>
            <person name="Lindquist E."/>
            <person name="Lombard V."/>
            <person name="Lucas S."/>
            <person name="Lunden K."/>
            <person name="Morin E."/>
            <person name="Murat C."/>
            <person name="Park J."/>
            <person name="Raffaello T."/>
            <person name="Rouze P."/>
            <person name="Salamov A."/>
            <person name="Schmutz J."/>
            <person name="Solheim H."/>
            <person name="Stahlberg J."/>
            <person name="Velez H."/>
            <person name="de Vries R.P."/>
            <person name="Wiebenga A."/>
            <person name="Woodward S."/>
            <person name="Yakovlev I."/>
            <person name="Garbelotto M."/>
            <person name="Martin F."/>
            <person name="Grigoriev I.V."/>
            <person name="Stenlid J."/>
        </authorList>
    </citation>
    <scope>NUCLEOTIDE SEQUENCE [LARGE SCALE GENOMIC DNA]</scope>
    <source>
        <strain evidence="11 12">TC 32-1</strain>
    </source>
</reference>
<evidence type="ECO:0000313" key="11">
    <source>
        <dbReference type="EMBL" id="ETW80031.1"/>
    </source>
</evidence>
<dbReference type="FunFam" id="3.90.1150.10:FF:000152">
    <property type="entry name" value="Ornithine aminotransferase"/>
    <property type="match status" value="1"/>
</dbReference>
<dbReference type="UniPathway" id="UPA00098">
    <property type="reaction ID" value="UER00358"/>
</dbReference>
<keyword evidence="12" id="KW-1185">Reference proteome</keyword>
<dbReference type="RefSeq" id="XP_009548555.1">
    <property type="nucleotide sequence ID" value="XM_009550260.1"/>
</dbReference>
<dbReference type="KEGG" id="hir:HETIRDRAFT_477620"/>
<dbReference type="Gene3D" id="3.90.1150.10">
    <property type="entry name" value="Aspartate Aminotransferase, domain 1"/>
    <property type="match status" value="1"/>
</dbReference>
<keyword evidence="7 8" id="KW-0663">Pyridoxal phosphate</keyword>
<dbReference type="InterPro" id="IPR005814">
    <property type="entry name" value="Aminotrans_3"/>
</dbReference>
<organism evidence="11 12">
    <name type="scientific">Heterobasidion irregulare (strain TC 32-1)</name>
    <dbReference type="NCBI Taxonomy" id="747525"/>
    <lineage>
        <taxon>Eukaryota</taxon>
        <taxon>Fungi</taxon>
        <taxon>Dikarya</taxon>
        <taxon>Basidiomycota</taxon>
        <taxon>Agaricomycotina</taxon>
        <taxon>Agaricomycetes</taxon>
        <taxon>Russulales</taxon>
        <taxon>Bondarzewiaceae</taxon>
        <taxon>Heterobasidion</taxon>
        <taxon>Heterobasidion annosum species complex</taxon>
    </lineage>
</organism>
<dbReference type="FunFam" id="3.40.640.10:FF:000011">
    <property type="entry name" value="Ornithine aminotransferase"/>
    <property type="match status" value="1"/>
</dbReference>
<dbReference type="Proteomes" id="UP000030671">
    <property type="component" value="Unassembled WGS sequence"/>
</dbReference>
<evidence type="ECO:0000256" key="6">
    <source>
        <dbReference type="ARBA" id="ARBA00022679"/>
    </source>
</evidence>
<dbReference type="InterPro" id="IPR010164">
    <property type="entry name" value="Orn_aminotrans"/>
</dbReference>
<evidence type="ECO:0000256" key="5">
    <source>
        <dbReference type="ARBA" id="ARBA00022576"/>
    </source>
</evidence>
<dbReference type="GO" id="GO:0042802">
    <property type="term" value="F:identical protein binding"/>
    <property type="evidence" value="ECO:0007669"/>
    <property type="project" value="TreeGrafter"/>
</dbReference>
<dbReference type="GO" id="GO:0005737">
    <property type="term" value="C:cytoplasm"/>
    <property type="evidence" value="ECO:0007669"/>
    <property type="project" value="TreeGrafter"/>
</dbReference>
<dbReference type="eggNOG" id="KOG1402">
    <property type="taxonomic scope" value="Eukaryota"/>
</dbReference>
<dbReference type="EMBL" id="KI925460">
    <property type="protein sequence ID" value="ETW80031.1"/>
    <property type="molecule type" value="Genomic_DNA"/>
</dbReference>
<evidence type="ECO:0000313" key="12">
    <source>
        <dbReference type="Proteomes" id="UP000030671"/>
    </source>
</evidence>
<feature type="compositionally biased region" description="Low complexity" evidence="10">
    <location>
        <begin position="20"/>
        <end position="30"/>
    </location>
</feature>
<dbReference type="EC" id="2.6.1.13" evidence="4 9"/>
<dbReference type="GO" id="GO:0055129">
    <property type="term" value="P:L-proline biosynthetic process"/>
    <property type="evidence" value="ECO:0007669"/>
    <property type="project" value="UniProtKB-UniPathway"/>
</dbReference>
<dbReference type="PIRSF" id="PIRSF000521">
    <property type="entry name" value="Transaminase_4ab_Lys_Orn"/>
    <property type="match status" value="1"/>
</dbReference>
<evidence type="ECO:0000256" key="10">
    <source>
        <dbReference type="SAM" id="MobiDB-lite"/>
    </source>
</evidence>
<dbReference type="InterPro" id="IPR015424">
    <property type="entry name" value="PyrdxlP-dep_Trfase"/>
</dbReference>
<gene>
    <name evidence="11" type="ORF">HETIRDRAFT_477620</name>
</gene>
<dbReference type="GO" id="GO:0004587">
    <property type="term" value="F:ornithine aminotransferase activity"/>
    <property type="evidence" value="ECO:0007669"/>
    <property type="project" value="UniProtKB-EC"/>
</dbReference>